<proteinExistence type="inferred from homology"/>
<feature type="transmembrane region" description="Helical" evidence="7">
    <location>
        <begin position="83"/>
        <end position="101"/>
    </location>
</feature>
<dbReference type="Proteomes" id="UP000017081">
    <property type="component" value="Unassembled WGS sequence"/>
</dbReference>
<keyword evidence="10" id="KW-1185">Reference proteome</keyword>
<dbReference type="GO" id="GO:0016780">
    <property type="term" value="F:phosphotransferase activity, for other substituted phosphate groups"/>
    <property type="evidence" value="ECO:0007669"/>
    <property type="project" value="TreeGrafter"/>
</dbReference>
<dbReference type="InterPro" id="IPR017475">
    <property type="entry name" value="EPS_sugar_tfrase"/>
</dbReference>
<evidence type="ECO:0000313" key="10">
    <source>
        <dbReference type="Proteomes" id="UP000017081"/>
    </source>
</evidence>
<evidence type="ECO:0000313" key="9">
    <source>
        <dbReference type="EMBL" id="ERT67790.1"/>
    </source>
</evidence>
<dbReference type="PANTHER" id="PTHR30576:SF0">
    <property type="entry name" value="UNDECAPRENYL-PHOSPHATE N-ACETYLGALACTOSAMINYL 1-PHOSPHATE TRANSFERASE-RELATED"/>
    <property type="match status" value="1"/>
</dbReference>
<evidence type="ECO:0000256" key="3">
    <source>
        <dbReference type="ARBA" id="ARBA00022679"/>
    </source>
</evidence>
<dbReference type="PATRIC" id="fig|1319815.3.peg.2187"/>
<name>U7V8D1_9FUSO</name>
<dbReference type="InterPro" id="IPR003362">
    <property type="entry name" value="Bact_transf"/>
</dbReference>
<keyword evidence="4 7" id="KW-0812">Transmembrane</keyword>
<dbReference type="GO" id="GO:0016020">
    <property type="term" value="C:membrane"/>
    <property type="evidence" value="ECO:0007669"/>
    <property type="project" value="UniProtKB-SubCell"/>
</dbReference>
<feature type="transmembrane region" description="Helical" evidence="7">
    <location>
        <begin position="226"/>
        <end position="250"/>
    </location>
</feature>
<feature type="transmembrane region" description="Helical" evidence="7">
    <location>
        <begin position="5"/>
        <end position="23"/>
    </location>
</feature>
<protein>
    <submittedName>
        <fullName evidence="9">Exopolysaccharide biosynthesis polyprenyl glycosylphosphotransferase</fullName>
    </submittedName>
</protein>
<dbReference type="RefSeq" id="WP_023051808.1">
    <property type="nucleotide sequence ID" value="NZ_CP173065.2"/>
</dbReference>
<feature type="domain" description="Bacterial sugar transferase" evidence="8">
    <location>
        <begin position="224"/>
        <end position="406"/>
    </location>
</feature>
<accession>U7V8D1</accession>
<evidence type="ECO:0000256" key="6">
    <source>
        <dbReference type="ARBA" id="ARBA00023136"/>
    </source>
</evidence>
<comment type="subcellular location">
    <subcellularLocation>
        <location evidence="1">Membrane</location>
        <topology evidence="1">Multi-pass membrane protein</topology>
    </subcellularLocation>
</comment>
<evidence type="ECO:0000259" key="8">
    <source>
        <dbReference type="Pfam" id="PF02397"/>
    </source>
</evidence>
<sequence>MLRAFYIGILGILFLILTNFLGLTLETSIIGIGVFSFIILGLYLFDLMNFDVPKYSIRNYLTVIGLNFIFFFIWFFISWDFWLIIFFVLFATITIFLRTLINISVYRIKPVTIYGSGELKFNLEKSLEKLEGYSYIDFNDNIDQLESFVKTNNIRLLLLGKIKLEEKEIEKILKIKLRNTHVMGYLDYMLEIEKKVEVSYINEEWLLNAYGFEILRSKFQNKVKRVFDIGMSIIIGALTFPIMIIAAIIVKIESPGPIIYSQDRVGENEKEFPVYKFRSMRQDAEKDGAKWAQKNDPRVTKFGNFMRKTRVDELPQLLNVIRGDMSFIGPRPERMVFIKELEKQIPYYGLRHMVKPGLTGWAQVMYPYGATVEDAKNKLEYDLYYIKCYSLYLDIVILFKTLKTVVFGKGR</sequence>
<keyword evidence="6 7" id="KW-0472">Membrane</keyword>
<comment type="similarity">
    <text evidence="2">Belongs to the bacterial sugar transferase family.</text>
</comment>
<dbReference type="AlphaFoldDB" id="U7V8D1"/>
<dbReference type="NCBIfam" id="TIGR03025">
    <property type="entry name" value="EPS_sugtrans"/>
    <property type="match status" value="1"/>
</dbReference>
<organism evidence="9 10">
    <name type="scientific">Cetobacterium somerae ATCC BAA-474</name>
    <dbReference type="NCBI Taxonomy" id="1319815"/>
    <lineage>
        <taxon>Bacteria</taxon>
        <taxon>Fusobacteriati</taxon>
        <taxon>Fusobacteriota</taxon>
        <taxon>Fusobacteriia</taxon>
        <taxon>Fusobacteriales</taxon>
        <taxon>Fusobacteriaceae</taxon>
        <taxon>Cetobacterium</taxon>
    </lineage>
</organism>
<dbReference type="Pfam" id="PF02397">
    <property type="entry name" value="Bac_transf"/>
    <property type="match status" value="1"/>
</dbReference>
<dbReference type="eggNOG" id="COG2148">
    <property type="taxonomic scope" value="Bacteria"/>
</dbReference>
<evidence type="ECO:0000256" key="4">
    <source>
        <dbReference type="ARBA" id="ARBA00022692"/>
    </source>
</evidence>
<evidence type="ECO:0000256" key="5">
    <source>
        <dbReference type="ARBA" id="ARBA00022989"/>
    </source>
</evidence>
<feature type="transmembrane region" description="Helical" evidence="7">
    <location>
        <begin position="29"/>
        <end position="48"/>
    </location>
</feature>
<reference evidence="9 10" key="1">
    <citation type="submission" date="2013-08" db="EMBL/GenBank/DDBJ databases">
        <authorList>
            <person name="Weinstock G."/>
            <person name="Sodergren E."/>
            <person name="Wylie T."/>
            <person name="Fulton L."/>
            <person name="Fulton R."/>
            <person name="Fronick C."/>
            <person name="O'Laughlin M."/>
            <person name="Godfrey J."/>
            <person name="Miner T."/>
            <person name="Herter B."/>
            <person name="Appelbaum E."/>
            <person name="Cordes M."/>
            <person name="Lek S."/>
            <person name="Wollam A."/>
            <person name="Pepin K.H."/>
            <person name="Palsikar V.B."/>
            <person name="Mitreva M."/>
            <person name="Wilson R.K."/>
        </authorList>
    </citation>
    <scope>NUCLEOTIDE SEQUENCE [LARGE SCALE GENOMIC DNA]</scope>
    <source>
        <strain evidence="9 10">ATCC BAA-474</strain>
    </source>
</reference>
<dbReference type="EMBL" id="AXZF01000108">
    <property type="protein sequence ID" value="ERT67790.1"/>
    <property type="molecule type" value="Genomic_DNA"/>
</dbReference>
<evidence type="ECO:0000256" key="7">
    <source>
        <dbReference type="SAM" id="Phobius"/>
    </source>
</evidence>
<evidence type="ECO:0000256" key="2">
    <source>
        <dbReference type="ARBA" id="ARBA00006464"/>
    </source>
</evidence>
<keyword evidence="5 7" id="KW-1133">Transmembrane helix</keyword>
<dbReference type="HOGENOM" id="CLU_024920_0_0_0"/>
<dbReference type="STRING" id="1319815.HMPREF0202_02276"/>
<gene>
    <name evidence="9" type="ORF">HMPREF0202_02276</name>
</gene>
<evidence type="ECO:0000256" key="1">
    <source>
        <dbReference type="ARBA" id="ARBA00004141"/>
    </source>
</evidence>
<comment type="caution">
    <text evidence="9">The sequence shown here is derived from an EMBL/GenBank/DDBJ whole genome shotgun (WGS) entry which is preliminary data.</text>
</comment>
<dbReference type="PANTHER" id="PTHR30576">
    <property type="entry name" value="COLANIC BIOSYNTHESIS UDP-GLUCOSE LIPID CARRIER TRANSFERASE"/>
    <property type="match status" value="1"/>
</dbReference>
<feature type="transmembrane region" description="Helical" evidence="7">
    <location>
        <begin position="60"/>
        <end position="77"/>
    </location>
</feature>
<keyword evidence="3 9" id="KW-0808">Transferase</keyword>